<name>A0A1A3KR37_MYCAS</name>
<dbReference type="GO" id="GO:0005524">
    <property type="term" value="F:ATP binding"/>
    <property type="evidence" value="ECO:0007669"/>
    <property type="project" value="UniProtKB-KW"/>
</dbReference>
<evidence type="ECO:0000256" key="6">
    <source>
        <dbReference type="ARBA" id="ARBA00022840"/>
    </source>
</evidence>
<organism evidence="8 9">
    <name type="scientific">Mycobacterium asiaticum</name>
    <dbReference type="NCBI Taxonomy" id="1790"/>
    <lineage>
        <taxon>Bacteria</taxon>
        <taxon>Bacillati</taxon>
        <taxon>Actinomycetota</taxon>
        <taxon>Actinomycetes</taxon>
        <taxon>Mycobacteriales</taxon>
        <taxon>Mycobacteriaceae</taxon>
        <taxon>Mycobacterium</taxon>
    </lineage>
</organism>
<evidence type="ECO:0000256" key="4">
    <source>
        <dbReference type="ARBA" id="ARBA00022741"/>
    </source>
</evidence>
<proteinExistence type="predicted"/>
<protein>
    <recommendedName>
        <fullName evidence="1">non-specific serine/threonine protein kinase</fullName>
        <ecNumber evidence="1">2.7.11.1</ecNumber>
    </recommendedName>
</protein>
<evidence type="ECO:0000259" key="7">
    <source>
        <dbReference type="PROSITE" id="PS50011"/>
    </source>
</evidence>
<dbReference type="EMBL" id="LZLM01000042">
    <property type="protein sequence ID" value="OBJ87657.1"/>
    <property type="molecule type" value="Genomic_DNA"/>
</dbReference>
<dbReference type="Gene3D" id="1.10.510.10">
    <property type="entry name" value="Transferase(Phosphotransferase) domain 1"/>
    <property type="match status" value="1"/>
</dbReference>
<reference evidence="8 9" key="1">
    <citation type="submission" date="2016-06" db="EMBL/GenBank/DDBJ databases">
        <authorList>
            <person name="Kjaerup R.B."/>
            <person name="Dalgaard T.S."/>
            <person name="Juul-Madsen H.R."/>
        </authorList>
    </citation>
    <scope>NUCLEOTIDE SEQUENCE [LARGE SCALE GENOMIC DNA]</scope>
    <source>
        <strain evidence="8 9">1276495.2</strain>
    </source>
</reference>
<dbReference type="CDD" id="cd14014">
    <property type="entry name" value="STKc_PknB_like"/>
    <property type="match status" value="1"/>
</dbReference>
<evidence type="ECO:0000313" key="9">
    <source>
        <dbReference type="Proteomes" id="UP000093925"/>
    </source>
</evidence>
<evidence type="ECO:0000313" key="8">
    <source>
        <dbReference type="EMBL" id="OBJ87657.1"/>
    </source>
</evidence>
<dbReference type="InterPro" id="IPR000719">
    <property type="entry name" value="Prot_kinase_dom"/>
</dbReference>
<sequence>MCGCQGNRGRRLQPVRFADQDPASAKSGDLSFCLADYESALQLRELTRADAIARLRDEFRLGGDASCRVGSRFGPFRLLRLLGRGQLARVYEAERPTPDGIVAVKVVLPWHCADRSFRQRLSRNLPPAARVHLAEPHLVPIYEWGEIDGRSCIVMPVIDGIDLERVLVRHPRLSPARAVGLVSQVATALDALHLQDWMHRNVRPGNILIGRDRIVLLAGFRYLANEPLVDAHPLQHAYAAPETLTGDATTFRSDIYALTCVFYECLTGHPPYPCDSLAMVHGGHLQQPVPRPGADIPALSSFDGVVARGMAKEPKRRFATAGALALAAREALVMAGRA</sequence>
<evidence type="ECO:0000256" key="3">
    <source>
        <dbReference type="ARBA" id="ARBA00022679"/>
    </source>
</evidence>
<gene>
    <name evidence="8" type="ORF">A5640_06800</name>
</gene>
<dbReference type="Pfam" id="PF00069">
    <property type="entry name" value="Pkinase"/>
    <property type="match status" value="1"/>
</dbReference>
<keyword evidence="3" id="KW-0808">Transferase</keyword>
<evidence type="ECO:0000256" key="2">
    <source>
        <dbReference type="ARBA" id="ARBA00022527"/>
    </source>
</evidence>
<dbReference type="PANTHER" id="PTHR43289">
    <property type="entry name" value="MITOGEN-ACTIVATED PROTEIN KINASE KINASE KINASE 20-RELATED"/>
    <property type="match status" value="1"/>
</dbReference>
<dbReference type="AlphaFoldDB" id="A0A1A3KR37"/>
<evidence type="ECO:0000256" key="5">
    <source>
        <dbReference type="ARBA" id="ARBA00022777"/>
    </source>
</evidence>
<keyword evidence="2" id="KW-0723">Serine/threonine-protein kinase</keyword>
<dbReference type="GO" id="GO:0004674">
    <property type="term" value="F:protein serine/threonine kinase activity"/>
    <property type="evidence" value="ECO:0007669"/>
    <property type="project" value="UniProtKB-KW"/>
</dbReference>
<dbReference type="PANTHER" id="PTHR43289:SF6">
    <property type="entry name" value="SERINE_THREONINE-PROTEIN KINASE NEKL-3"/>
    <property type="match status" value="1"/>
</dbReference>
<dbReference type="Gene3D" id="3.30.200.20">
    <property type="entry name" value="Phosphorylase Kinase, domain 1"/>
    <property type="match status" value="1"/>
</dbReference>
<dbReference type="InterPro" id="IPR011009">
    <property type="entry name" value="Kinase-like_dom_sf"/>
</dbReference>
<comment type="caution">
    <text evidence="8">The sequence shown here is derived from an EMBL/GenBank/DDBJ whole genome shotgun (WGS) entry which is preliminary data.</text>
</comment>
<keyword evidence="4" id="KW-0547">Nucleotide-binding</keyword>
<feature type="domain" description="Protein kinase" evidence="7">
    <location>
        <begin position="76"/>
        <end position="332"/>
    </location>
</feature>
<dbReference type="EC" id="2.7.11.1" evidence="1"/>
<dbReference type="SUPFAM" id="SSF56112">
    <property type="entry name" value="Protein kinase-like (PK-like)"/>
    <property type="match status" value="1"/>
</dbReference>
<accession>A0A1A3KR37</accession>
<dbReference type="Proteomes" id="UP000093925">
    <property type="component" value="Unassembled WGS sequence"/>
</dbReference>
<keyword evidence="6" id="KW-0067">ATP-binding</keyword>
<evidence type="ECO:0000256" key="1">
    <source>
        <dbReference type="ARBA" id="ARBA00012513"/>
    </source>
</evidence>
<dbReference type="PROSITE" id="PS50011">
    <property type="entry name" value="PROTEIN_KINASE_DOM"/>
    <property type="match status" value="1"/>
</dbReference>
<keyword evidence="5" id="KW-0418">Kinase</keyword>